<evidence type="ECO:0000313" key="1">
    <source>
        <dbReference type="EMBL" id="RFZ90227.1"/>
    </source>
</evidence>
<dbReference type="AlphaFoldDB" id="A0A372NNP8"/>
<evidence type="ECO:0000313" key="2">
    <source>
        <dbReference type="Proteomes" id="UP000264217"/>
    </source>
</evidence>
<proteinExistence type="predicted"/>
<reference evidence="1 2" key="1">
    <citation type="submission" date="2018-08" db="EMBL/GenBank/DDBJ databases">
        <title>Mucilaginibacter sp. MYSH2.</title>
        <authorList>
            <person name="Seo T."/>
        </authorList>
    </citation>
    <scope>NUCLEOTIDE SEQUENCE [LARGE SCALE GENOMIC DNA]</scope>
    <source>
        <strain evidence="1 2">MYSH2</strain>
    </source>
</reference>
<dbReference type="Proteomes" id="UP000264217">
    <property type="component" value="Unassembled WGS sequence"/>
</dbReference>
<keyword evidence="2" id="KW-1185">Reference proteome</keyword>
<protein>
    <submittedName>
        <fullName evidence="1">Uncharacterized protein</fullName>
    </submittedName>
</protein>
<dbReference type="PROSITE" id="PS51257">
    <property type="entry name" value="PROKAR_LIPOPROTEIN"/>
    <property type="match status" value="1"/>
</dbReference>
<sequence>MMKIIFFAVIISMFFSACSEKKAPVLAPEYLFHEEGQKVITSLINDKIGTISIIYGNEGAFRSALDPVKNHVSGERYIMVTWKQKPMPHWYGTDMNGPIISVETVITRSDQAGRVSFDYSSALCNGKLLDSKDKDHNHRARFIADQPAAVFP</sequence>
<dbReference type="EMBL" id="QWDC01000004">
    <property type="protein sequence ID" value="RFZ90227.1"/>
    <property type="molecule type" value="Genomic_DNA"/>
</dbReference>
<dbReference type="RefSeq" id="WP_117393641.1">
    <property type="nucleotide sequence ID" value="NZ_QWDC01000004.1"/>
</dbReference>
<organism evidence="1 2">
    <name type="scientific">Mucilaginibacter conchicola</name>
    <dbReference type="NCBI Taxonomy" id="2303333"/>
    <lineage>
        <taxon>Bacteria</taxon>
        <taxon>Pseudomonadati</taxon>
        <taxon>Bacteroidota</taxon>
        <taxon>Sphingobacteriia</taxon>
        <taxon>Sphingobacteriales</taxon>
        <taxon>Sphingobacteriaceae</taxon>
        <taxon>Mucilaginibacter</taxon>
    </lineage>
</organism>
<name>A0A372NNP8_9SPHI</name>
<comment type="caution">
    <text evidence="1">The sequence shown here is derived from an EMBL/GenBank/DDBJ whole genome shotgun (WGS) entry which is preliminary data.</text>
</comment>
<dbReference type="OrthoDB" id="674757at2"/>
<accession>A0A372NNP8</accession>
<gene>
    <name evidence="1" type="ORF">D0C36_20730</name>
</gene>